<proteinExistence type="predicted"/>
<evidence type="ECO:0000313" key="3">
    <source>
        <dbReference type="Proteomes" id="UP000199488"/>
    </source>
</evidence>
<dbReference type="NCBIfam" id="TIGR04370">
    <property type="entry name" value="glyco_rpt_poly"/>
    <property type="match status" value="1"/>
</dbReference>
<dbReference type="OrthoDB" id="10021257at2"/>
<evidence type="ECO:0000256" key="1">
    <source>
        <dbReference type="SAM" id="Phobius"/>
    </source>
</evidence>
<dbReference type="STRING" id="1122204.SAMN05421781_1387"/>
<dbReference type="Proteomes" id="UP000199488">
    <property type="component" value="Unassembled WGS sequence"/>
</dbReference>
<feature type="transmembrane region" description="Helical" evidence="1">
    <location>
        <begin position="406"/>
        <end position="422"/>
    </location>
</feature>
<keyword evidence="3" id="KW-1185">Reference proteome</keyword>
<feature type="transmembrane region" description="Helical" evidence="1">
    <location>
        <begin position="52"/>
        <end position="74"/>
    </location>
</feature>
<feature type="transmembrane region" description="Helical" evidence="1">
    <location>
        <begin position="186"/>
        <end position="203"/>
    </location>
</feature>
<keyword evidence="1" id="KW-0472">Membrane</keyword>
<organism evidence="2 3">
    <name type="scientific">Marinococcus luteus</name>
    <dbReference type="NCBI Taxonomy" id="1122204"/>
    <lineage>
        <taxon>Bacteria</taxon>
        <taxon>Bacillati</taxon>
        <taxon>Bacillota</taxon>
        <taxon>Bacilli</taxon>
        <taxon>Bacillales</taxon>
        <taxon>Bacillaceae</taxon>
        <taxon>Marinococcus</taxon>
    </lineage>
</organism>
<feature type="transmembrane region" description="Helical" evidence="1">
    <location>
        <begin position="239"/>
        <end position="258"/>
    </location>
</feature>
<sequence>MVTIFLLVLLSLLLINLQLTRDFFHPTIIFKIVWLMSATVLLFYQNRWGVSLSFETICIFLSGFLAFDLGFVFFRVLKGKNYFKALNNFNVNSSDEQQLKLKKNRVFLLFTLVILMSSYLLYDISTLIGGITAFFSESFLMDYRVLQYDESSSTNTQQFLFRALEVIGVSVLIFSLREKNKSKTRLFMYLLILTITFGIQLLTTGRMRFLAILVQFSIIYLINERKNGKFLTFKSQKKFSFNLFGIFLLFISIFYLYGKYGVDKIDENDPFNSIAIYIASPLPAFDITWPLYSNTSEYFGQAVLAPVYNILNKIFGIDYTSGADEVTKEFVKAENGFSTNVYTLFHEQILDFGVWFVPFVMFFIGLLMAFLKYKATLEKKIGFWSAIYSMFMFSIVISFFQDTFFINSSFTFMSLLIFLIIFKTKIINSKTI</sequence>
<keyword evidence="1" id="KW-0812">Transmembrane</keyword>
<feature type="transmembrane region" description="Helical" evidence="1">
    <location>
        <begin position="106"/>
        <end position="136"/>
    </location>
</feature>
<keyword evidence="1" id="KW-1133">Transmembrane helix</keyword>
<gene>
    <name evidence="2" type="ORF">SAMN05421781_1387</name>
</gene>
<evidence type="ECO:0000313" key="2">
    <source>
        <dbReference type="EMBL" id="SDW42815.1"/>
    </source>
</evidence>
<dbReference type="RefSeq" id="WP_091612885.1">
    <property type="nucleotide sequence ID" value="NZ_FNNC01000002.1"/>
</dbReference>
<feature type="transmembrane region" description="Helical" evidence="1">
    <location>
        <begin position="352"/>
        <end position="371"/>
    </location>
</feature>
<reference evidence="2 3" key="1">
    <citation type="submission" date="2016-10" db="EMBL/GenBank/DDBJ databases">
        <authorList>
            <person name="de Groot N.N."/>
        </authorList>
    </citation>
    <scope>NUCLEOTIDE SEQUENCE [LARGE SCALE GENOMIC DNA]</scope>
    <source>
        <strain evidence="2 3">DSM 23126</strain>
    </source>
</reference>
<protein>
    <submittedName>
        <fullName evidence="2">Oligosaccharide repeat unit polymerase</fullName>
    </submittedName>
</protein>
<accession>A0A1H2TGK9</accession>
<dbReference type="AlphaFoldDB" id="A0A1H2TGK9"/>
<name>A0A1H2TGK9_9BACI</name>
<dbReference type="EMBL" id="FNNC01000002">
    <property type="protein sequence ID" value="SDW42815.1"/>
    <property type="molecule type" value="Genomic_DNA"/>
</dbReference>
<feature type="transmembrane region" description="Helical" evidence="1">
    <location>
        <begin position="383"/>
        <end position="400"/>
    </location>
</feature>